<evidence type="ECO:0008006" key="3">
    <source>
        <dbReference type="Google" id="ProtNLM"/>
    </source>
</evidence>
<proteinExistence type="predicted"/>
<dbReference type="PANTHER" id="PTHR48475:SF2">
    <property type="entry name" value="RIBONUCLEASE H"/>
    <property type="match status" value="1"/>
</dbReference>
<dbReference type="AlphaFoldDB" id="A0A699JKD1"/>
<feature type="compositionally biased region" description="Polar residues" evidence="1">
    <location>
        <begin position="1"/>
        <end position="20"/>
    </location>
</feature>
<evidence type="ECO:0000256" key="1">
    <source>
        <dbReference type="SAM" id="MobiDB-lite"/>
    </source>
</evidence>
<reference evidence="2" key="1">
    <citation type="journal article" date="2019" name="Sci. Rep.">
        <title>Draft genome of Tanacetum cinerariifolium, the natural source of mosquito coil.</title>
        <authorList>
            <person name="Yamashiro T."/>
            <person name="Shiraishi A."/>
            <person name="Satake H."/>
            <person name="Nakayama K."/>
        </authorList>
    </citation>
    <scope>NUCLEOTIDE SEQUENCE</scope>
</reference>
<dbReference type="Gene3D" id="3.30.420.10">
    <property type="entry name" value="Ribonuclease H-like superfamily/Ribonuclease H"/>
    <property type="match status" value="1"/>
</dbReference>
<dbReference type="PANTHER" id="PTHR48475">
    <property type="entry name" value="RIBONUCLEASE H"/>
    <property type="match status" value="1"/>
</dbReference>
<feature type="region of interest" description="Disordered" evidence="1">
    <location>
        <begin position="1"/>
        <end position="43"/>
    </location>
</feature>
<name>A0A699JKD1_TANCI</name>
<dbReference type="GO" id="GO:0003676">
    <property type="term" value="F:nucleic acid binding"/>
    <property type="evidence" value="ECO:0007669"/>
    <property type="project" value="InterPro"/>
</dbReference>
<protein>
    <recommendedName>
        <fullName evidence="3">Reverse transcriptase domain-containing protein</fullName>
    </recommendedName>
</protein>
<sequence>MRSSSSLETHSKPESLQISWSKPKKRMRRQISSNNNMKERTWGGSYIPTKRQARRLRSWINGSYPKGHRIHIRFKALFSVIMLCFIRSINLVGYELPPIRGSRKSKSFNSSCGLLHKVGNGLTEVTNKEIVKGIEKRLGRTLKGWVDELPQVLWTHKTSQKRSNGESPFSLTYEMEAVLPIEIRLPTKTTKKVNLVQNEKDLRINLEVLEERREIAAIMEAAYKKKLEK</sequence>
<gene>
    <name evidence="2" type="ORF">Tci_614332</name>
</gene>
<dbReference type="InterPro" id="IPR036397">
    <property type="entry name" value="RNaseH_sf"/>
</dbReference>
<comment type="caution">
    <text evidence="2">The sequence shown here is derived from an EMBL/GenBank/DDBJ whole genome shotgun (WGS) entry which is preliminary data.</text>
</comment>
<accession>A0A699JKD1</accession>
<organism evidence="2">
    <name type="scientific">Tanacetum cinerariifolium</name>
    <name type="common">Dalmatian daisy</name>
    <name type="synonym">Chrysanthemum cinerariifolium</name>
    <dbReference type="NCBI Taxonomy" id="118510"/>
    <lineage>
        <taxon>Eukaryota</taxon>
        <taxon>Viridiplantae</taxon>
        <taxon>Streptophyta</taxon>
        <taxon>Embryophyta</taxon>
        <taxon>Tracheophyta</taxon>
        <taxon>Spermatophyta</taxon>
        <taxon>Magnoliopsida</taxon>
        <taxon>eudicotyledons</taxon>
        <taxon>Gunneridae</taxon>
        <taxon>Pentapetalae</taxon>
        <taxon>asterids</taxon>
        <taxon>campanulids</taxon>
        <taxon>Asterales</taxon>
        <taxon>Asteraceae</taxon>
        <taxon>Asteroideae</taxon>
        <taxon>Anthemideae</taxon>
        <taxon>Anthemidinae</taxon>
        <taxon>Tanacetum</taxon>
    </lineage>
</organism>
<evidence type="ECO:0000313" key="2">
    <source>
        <dbReference type="EMBL" id="GFA42360.1"/>
    </source>
</evidence>
<dbReference type="EMBL" id="BKCJ010421481">
    <property type="protein sequence ID" value="GFA42360.1"/>
    <property type="molecule type" value="Genomic_DNA"/>
</dbReference>